<name>A0ABS1DAQ9_9PROT</name>
<evidence type="ECO:0000313" key="4">
    <source>
        <dbReference type="Proteomes" id="UP001296873"/>
    </source>
</evidence>
<protein>
    <recommendedName>
        <fullName evidence="2">UPF0235 protein CKO28_05345</fullName>
    </recommendedName>
</protein>
<comment type="similarity">
    <text evidence="1 2">Belongs to the UPF0235 family.</text>
</comment>
<reference evidence="3 4" key="1">
    <citation type="journal article" date="2020" name="Microorganisms">
        <title>Osmotic Adaptation and Compatible Solute Biosynthesis of Phototrophic Bacteria as Revealed from Genome Analyses.</title>
        <authorList>
            <person name="Imhoff J.F."/>
            <person name="Rahn T."/>
            <person name="Kunzel S."/>
            <person name="Keller A."/>
            <person name="Neulinger S.C."/>
        </authorList>
    </citation>
    <scope>NUCLEOTIDE SEQUENCE [LARGE SCALE GENOMIC DNA]</scope>
    <source>
        <strain evidence="3 4">DSM 9895</strain>
    </source>
</reference>
<comment type="caution">
    <text evidence="3">The sequence shown here is derived from an EMBL/GenBank/DDBJ whole genome shotgun (WGS) entry which is preliminary data.</text>
</comment>
<organism evidence="3 4">
    <name type="scientific">Rhodovibrio sodomensis</name>
    <dbReference type="NCBI Taxonomy" id="1088"/>
    <lineage>
        <taxon>Bacteria</taxon>
        <taxon>Pseudomonadati</taxon>
        <taxon>Pseudomonadota</taxon>
        <taxon>Alphaproteobacteria</taxon>
        <taxon>Rhodospirillales</taxon>
        <taxon>Rhodovibrionaceae</taxon>
        <taxon>Rhodovibrio</taxon>
    </lineage>
</organism>
<dbReference type="NCBIfam" id="TIGR00251">
    <property type="entry name" value="DUF167 family protein"/>
    <property type="match status" value="1"/>
</dbReference>
<dbReference type="InterPro" id="IPR003746">
    <property type="entry name" value="DUF167"/>
</dbReference>
<proteinExistence type="inferred from homology"/>
<sequence>MTGARPWRPADGGLRVDLQVTPGAKADRVGGVEVLADGTPVLRVRLKAPPADGKANQALVRLLAKRWGLARSDVTLVAGTAARRKRVHLAGDPDALAARLHDEL</sequence>
<dbReference type="Pfam" id="PF02594">
    <property type="entry name" value="DUF167"/>
    <property type="match status" value="1"/>
</dbReference>
<evidence type="ECO:0000313" key="3">
    <source>
        <dbReference type="EMBL" id="MBK1667455.1"/>
    </source>
</evidence>
<dbReference type="InterPro" id="IPR036591">
    <property type="entry name" value="YggU-like_sf"/>
</dbReference>
<dbReference type="Proteomes" id="UP001296873">
    <property type="component" value="Unassembled WGS sequence"/>
</dbReference>
<keyword evidence="4" id="KW-1185">Reference proteome</keyword>
<evidence type="ECO:0000256" key="1">
    <source>
        <dbReference type="ARBA" id="ARBA00010364"/>
    </source>
</evidence>
<evidence type="ECO:0000256" key="2">
    <source>
        <dbReference type="HAMAP-Rule" id="MF_00634"/>
    </source>
</evidence>
<dbReference type="Gene3D" id="3.30.1200.10">
    <property type="entry name" value="YggU-like"/>
    <property type="match status" value="1"/>
</dbReference>
<dbReference type="HAMAP" id="MF_00634">
    <property type="entry name" value="UPF0235"/>
    <property type="match status" value="1"/>
</dbReference>
<dbReference type="EMBL" id="NRRL01000007">
    <property type="protein sequence ID" value="MBK1667455.1"/>
    <property type="molecule type" value="Genomic_DNA"/>
</dbReference>
<dbReference type="PANTHER" id="PTHR13420:SF7">
    <property type="entry name" value="UPF0235 PROTEIN C15ORF40"/>
    <property type="match status" value="1"/>
</dbReference>
<gene>
    <name evidence="3" type="ORF">CKO28_05345</name>
</gene>
<dbReference type="SUPFAM" id="SSF69786">
    <property type="entry name" value="YggU-like"/>
    <property type="match status" value="1"/>
</dbReference>
<dbReference type="SMART" id="SM01152">
    <property type="entry name" value="DUF167"/>
    <property type="match status" value="1"/>
</dbReference>
<dbReference type="PANTHER" id="PTHR13420">
    <property type="entry name" value="UPF0235 PROTEIN C15ORF40"/>
    <property type="match status" value="1"/>
</dbReference>
<accession>A0ABS1DAQ9</accession>
<dbReference type="RefSeq" id="WP_200339580.1">
    <property type="nucleotide sequence ID" value="NZ_NRRL01000007.1"/>
</dbReference>